<evidence type="ECO:0000256" key="2">
    <source>
        <dbReference type="ARBA" id="ARBA00022723"/>
    </source>
</evidence>
<protein>
    <recommendedName>
        <fullName evidence="7">Endonuclease/exonuclease/phosphatase domain-containing protein</fullName>
    </recommendedName>
</protein>
<evidence type="ECO:0000256" key="4">
    <source>
        <dbReference type="ARBA" id="ARBA00022842"/>
    </source>
</evidence>
<dbReference type="GO" id="GO:0006284">
    <property type="term" value="P:base-excision repair"/>
    <property type="evidence" value="ECO:0007669"/>
    <property type="project" value="TreeGrafter"/>
</dbReference>
<dbReference type="InterPro" id="IPR036691">
    <property type="entry name" value="Endo/exonu/phosph_ase_sf"/>
</dbReference>
<evidence type="ECO:0000256" key="3">
    <source>
        <dbReference type="ARBA" id="ARBA00022801"/>
    </source>
</evidence>
<organism evidence="5 6">
    <name type="scientific">Dipteronia sinensis</name>
    <dbReference type="NCBI Taxonomy" id="43782"/>
    <lineage>
        <taxon>Eukaryota</taxon>
        <taxon>Viridiplantae</taxon>
        <taxon>Streptophyta</taxon>
        <taxon>Embryophyta</taxon>
        <taxon>Tracheophyta</taxon>
        <taxon>Spermatophyta</taxon>
        <taxon>Magnoliopsida</taxon>
        <taxon>eudicotyledons</taxon>
        <taxon>Gunneridae</taxon>
        <taxon>Pentapetalae</taxon>
        <taxon>rosids</taxon>
        <taxon>malvids</taxon>
        <taxon>Sapindales</taxon>
        <taxon>Sapindaceae</taxon>
        <taxon>Hippocastanoideae</taxon>
        <taxon>Acereae</taxon>
        <taxon>Dipteronia</taxon>
    </lineage>
</organism>
<comment type="caution">
    <text evidence="5">The sequence shown here is derived from an EMBL/GenBank/DDBJ whole genome shotgun (WGS) entry which is preliminary data.</text>
</comment>
<dbReference type="PANTHER" id="PTHR22748">
    <property type="entry name" value="AP ENDONUCLEASE"/>
    <property type="match status" value="1"/>
</dbReference>
<dbReference type="InterPro" id="IPR004808">
    <property type="entry name" value="AP_endonuc_1"/>
</dbReference>
<reference evidence="5" key="1">
    <citation type="journal article" date="2023" name="Plant J.">
        <title>Genome sequences and population genomics provide insights into the demographic history, inbreeding, and mutation load of two 'living fossil' tree species of Dipteronia.</title>
        <authorList>
            <person name="Feng Y."/>
            <person name="Comes H.P."/>
            <person name="Chen J."/>
            <person name="Zhu S."/>
            <person name="Lu R."/>
            <person name="Zhang X."/>
            <person name="Li P."/>
            <person name="Qiu J."/>
            <person name="Olsen K.M."/>
            <person name="Qiu Y."/>
        </authorList>
    </citation>
    <scope>NUCLEOTIDE SEQUENCE</scope>
    <source>
        <strain evidence="5">NBL</strain>
    </source>
</reference>
<evidence type="ECO:0000256" key="1">
    <source>
        <dbReference type="ARBA" id="ARBA00001946"/>
    </source>
</evidence>
<evidence type="ECO:0008006" key="7">
    <source>
        <dbReference type="Google" id="ProtNLM"/>
    </source>
</evidence>
<proteinExistence type="predicted"/>
<dbReference type="GO" id="GO:0005634">
    <property type="term" value="C:nucleus"/>
    <property type="evidence" value="ECO:0007669"/>
    <property type="project" value="TreeGrafter"/>
</dbReference>
<dbReference type="GO" id="GO:0008311">
    <property type="term" value="F:double-stranded DNA 3'-5' DNA exonuclease activity"/>
    <property type="evidence" value="ECO:0007669"/>
    <property type="project" value="TreeGrafter"/>
</dbReference>
<dbReference type="EMBL" id="JANJYJ010000002">
    <property type="protein sequence ID" value="KAK3224606.1"/>
    <property type="molecule type" value="Genomic_DNA"/>
</dbReference>
<evidence type="ECO:0000313" key="5">
    <source>
        <dbReference type="EMBL" id="KAK3224606.1"/>
    </source>
</evidence>
<dbReference type="PANTHER" id="PTHR22748:SF11">
    <property type="entry name" value="OS07G0184032 PROTEIN"/>
    <property type="match status" value="1"/>
</dbReference>
<dbReference type="GO" id="GO:0046872">
    <property type="term" value="F:metal ion binding"/>
    <property type="evidence" value="ECO:0007669"/>
    <property type="project" value="UniProtKB-KW"/>
</dbReference>
<dbReference type="SUPFAM" id="SSF56219">
    <property type="entry name" value="DNase I-like"/>
    <property type="match status" value="1"/>
</dbReference>
<comment type="cofactor">
    <cofactor evidence="1">
        <name>Mg(2+)</name>
        <dbReference type="ChEBI" id="CHEBI:18420"/>
    </cofactor>
</comment>
<dbReference type="Gene3D" id="3.60.10.10">
    <property type="entry name" value="Endonuclease/exonuclease/phosphatase"/>
    <property type="match status" value="1"/>
</dbReference>
<keyword evidence="4" id="KW-0460">Magnesium</keyword>
<dbReference type="GO" id="GO:0008081">
    <property type="term" value="F:phosphoric diester hydrolase activity"/>
    <property type="evidence" value="ECO:0007669"/>
    <property type="project" value="TreeGrafter"/>
</dbReference>
<accession>A0AAE0AUL4</accession>
<keyword evidence="6" id="KW-1185">Reference proteome</keyword>
<gene>
    <name evidence="5" type="ORF">Dsin_004468</name>
</gene>
<dbReference type="Proteomes" id="UP001281410">
    <property type="component" value="Unassembled WGS sequence"/>
</dbReference>
<dbReference type="AlphaFoldDB" id="A0AAE0AUL4"/>
<keyword evidence="3" id="KW-0378">Hydrolase</keyword>
<dbReference type="GO" id="GO:0003906">
    <property type="term" value="F:DNA-(apurinic or apyrimidinic site) endonuclease activity"/>
    <property type="evidence" value="ECO:0007669"/>
    <property type="project" value="TreeGrafter"/>
</dbReference>
<sequence>MLAMTWNIRGLGKDENMCFVKKVVNKHRPSLMFIQETKLSSFDSKVIRSIDGSWLTRGLGVESVGSAGGLITLWNEDLFIAKACIKNSRCIIITGELVKFSKDVAFCNVYASNVESDRIEL</sequence>
<name>A0AAE0AUL4_9ROSI</name>
<evidence type="ECO:0000313" key="6">
    <source>
        <dbReference type="Proteomes" id="UP001281410"/>
    </source>
</evidence>
<keyword evidence="2" id="KW-0479">Metal-binding</keyword>